<feature type="compositionally biased region" description="Low complexity" evidence="1">
    <location>
        <begin position="254"/>
        <end position="273"/>
    </location>
</feature>
<feature type="compositionally biased region" description="Low complexity" evidence="1">
    <location>
        <begin position="475"/>
        <end position="489"/>
    </location>
</feature>
<feature type="compositionally biased region" description="Low complexity" evidence="1">
    <location>
        <begin position="435"/>
        <end position="453"/>
    </location>
</feature>
<dbReference type="RefSeq" id="WP_008329399.1">
    <property type="nucleotide sequence ID" value="NZ_CH902578.1"/>
</dbReference>
<dbReference type="Gene3D" id="3.30.420.380">
    <property type="match status" value="1"/>
</dbReference>
<organism evidence="3 4">
    <name type="scientific">Maritimibacter alkaliphilus HTCC2654</name>
    <dbReference type="NCBI Taxonomy" id="314271"/>
    <lineage>
        <taxon>Bacteria</taxon>
        <taxon>Pseudomonadati</taxon>
        <taxon>Pseudomonadota</taxon>
        <taxon>Alphaproteobacteria</taxon>
        <taxon>Rhodobacterales</taxon>
        <taxon>Roseobacteraceae</taxon>
        <taxon>Maritimibacter</taxon>
    </lineage>
</organism>
<reference evidence="3 4" key="1">
    <citation type="journal article" date="2010" name="J. Bacteriol.">
        <title>Genome sequences of Pelagibaca bermudensis HTCC2601T and Maritimibacter alkaliphilus HTCC2654T, the type strains of two marine Roseobacter genera.</title>
        <authorList>
            <person name="Thrash J.C."/>
            <person name="Cho J.C."/>
            <person name="Ferriera S."/>
            <person name="Johnson J."/>
            <person name="Vergin K.L."/>
            <person name="Giovannoni S.J."/>
        </authorList>
    </citation>
    <scope>NUCLEOTIDE SEQUENCE [LARGE SCALE GENOMIC DNA]</scope>
    <source>
        <strain evidence="3 4">HTCC2654</strain>
    </source>
</reference>
<sequence length="969" mass="101219">MKPNFALDFTHDGIRLLFRAAGGWGYVGEVALDDPKMSEHLKALRAVAEELGEGTVTSKLIIPDSQILYTTLEAPGPDDVAREVQIRVALEGRTPYPVSELVFDWRAEGDVARVAVLAHETMEEAEGFASQFGFNPVSFVARPANGAFSGEPFFGKTKSAPRILGGNERVTPDATPVPRNPRQIDLPGGMSVPAPTTRPEPVTAQPAPEPTPAEAEQSAPARPMPDPTPASRPSDRPALDAFPRDPGADETGEATAPRAPAAARKPRATSAPPVLAPFPPTPDDPTENSAKPAYKPIQRSQPAPAPDRPKVPAPARDPEPSKAAPTPAPSVVAPATEPETPSFTSRRGAPAPAAPAPRPAPTASVGVTEPRISDIDDSASTPAKGDDAPPKPKPLVIDDTRPAPRGLSGEAETRRQAMARAISAPTPTPGEEKPGLLSRVSSGISGLSSSAGSRLRRPTKDEAATPLAPLPAPPADLGDPAPAPAAKTPDPAPAKPAKADKPKRARKEKPKDKELDARSKEAESLTVFGARRTQSTQRGRPRYMGLILTLVLLLLMAAAALWSTVFLDDQEVTLFNPDPATTPAETPVATEDPAATTEAAVDPEPEPEPTVDTASVLTAEEAEAQYAVTGVYQRAPDPLGEPETARGDDVYVASIDPEISASDALALPDPGTVAEAPTDAPIPPPPPGTSFDLNEDGLVIATPEGAVSPTGVIVIRGRPSVVPAPRPEGIVPETQDDAALDLPAETPTISPQARPDNLAELTERAQLGGLSRDELAELRPRARPDGLDTQAAPDTRTAALEDAVEEALDTPETTAEAEQTAVIENATELAVLTSMRPGQRPSNFAALVEQAVQSAQNDEEAADEAEDHSDGTTVVAAAVQSNQPIIPSSASVARTATMKNALNLGRVNLIGVYGSSSSRRALVRMGNGRYVKVSVGDRLDGGQVVAISDTRLVYQKGGRQFALDVLPLG</sequence>
<evidence type="ECO:0000256" key="2">
    <source>
        <dbReference type="SAM" id="Phobius"/>
    </source>
</evidence>
<feature type="compositionally biased region" description="Low complexity" evidence="1">
    <location>
        <begin position="577"/>
        <end position="600"/>
    </location>
</feature>
<protein>
    <recommendedName>
        <fullName evidence="5">Translation initiation factor 2</fullName>
    </recommendedName>
</protein>
<gene>
    <name evidence="3" type="ORF">RB2654_05340</name>
</gene>
<dbReference type="AlphaFoldDB" id="A3VL32"/>
<dbReference type="STRING" id="314271.RB2654_05340"/>
<dbReference type="OrthoDB" id="7870459at2"/>
<dbReference type="eggNOG" id="ENOG502Z7MY">
    <property type="taxonomic scope" value="Bacteria"/>
</dbReference>
<feature type="compositionally biased region" description="Low complexity" evidence="1">
    <location>
        <begin position="321"/>
        <end position="338"/>
    </location>
</feature>
<feature type="region of interest" description="Disordered" evidence="1">
    <location>
        <begin position="150"/>
        <end position="522"/>
    </location>
</feature>
<keyword evidence="2" id="KW-0812">Transmembrane</keyword>
<feature type="compositionally biased region" description="Basic and acidic residues" evidence="1">
    <location>
        <begin position="384"/>
        <end position="402"/>
    </location>
</feature>
<feature type="compositionally biased region" description="Basic and acidic residues" evidence="1">
    <location>
        <begin position="509"/>
        <end position="522"/>
    </location>
</feature>
<keyword evidence="4" id="KW-1185">Reference proteome</keyword>
<feature type="region of interest" description="Disordered" evidence="1">
    <location>
        <begin position="765"/>
        <end position="794"/>
    </location>
</feature>
<feature type="compositionally biased region" description="Basic and acidic residues" evidence="1">
    <location>
        <begin position="771"/>
        <end position="786"/>
    </location>
</feature>
<dbReference type="SUPFAM" id="SSF53067">
    <property type="entry name" value="Actin-like ATPase domain"/>
    <property type="match status" value="1"/>
</dbReference>
<name>A3VL32_9RHOB</name>
<evidence type="ECO:0000313" key="3">
    <source>
        <dbReference type="EMBL" id="EAQ11082.1"/>
    </source>
</evidence>
<proteinExistence type="predicted"/>
<evidence type="ECO:0000256" key="1">
    <source>
        <dbReference type="SAM" id="MobiDB-lite"/>
    </source>
</evidence>
<comment type="caution">
    <text evidence="3">The sequence shown here is derived from an EMBL/GenBank/DDBJ whole genome shotgun (WGS) entry which is preliminary data.</text>
</comment>
<dbReference type="Proteomes" id="UP000002931">
    <property type="component" value="Unassembled WGS sequence"/>
</dbReference>
<feature type="transmembrane region" description="Helical" evidence="2">
    <location>
        <begin position="543"/>
        <end position="567"/>
    </location>
</feature>
<feature type="compositionally biased region" description="Basic and acidic residues" evidence="1">
    <location>
        <begin position="233"/>
        <end position="247"/>
    </location>
</feature>
<dbReference type="EMBL" id="AAMT01000020">
    <property type="protein sequence ID" value="EAQ11082.1"/>
    <property type="molecule type" value="Genomic_DNA"/>
</dbReference>
<dbReference type="HOGENOM" id="CLU_008842_0_0_5"/>
<keyword evidence="2" id="KW-1133">Transmembrane helix</keyword>
<feature type="region of interest" description="Disordered" evidence="1">
    <location>
        <begin position="577"/>
        <end position="611"/>
    </location>
</feature>
<feature type="compositionally biased region" description="Pro residues" evidence="1">
    <location>
        <begin position="274"/>
        <end position="283"/>
    </location>
</feature>
<feature type="compositionally biased region" description="Low complexity" evidence="1">
    <location>
        <begin position="199"/>
        <end position="221"/>
    </location>
</feature>
<dbReference type="InterPro" id="IPR043129">
    <property type="entry name" value="ATPase_NBD"/>
</dbReference>
<evidence type="ECO:0008006" key="5">
    <source>
        <dbReference type="Google" id="ProtNLM"/>
    </source>
</evidence>
<dbReference type="PRINTS" id="PR01217">
    <property type="entry name" value="PRICHEXTENSN"/>
</dbReference>
<keyword evidence="2" id="KW-0472">Membrane</keyword>
<accession>A3VL32</accession>
<evidence type="ECO:0000313" key="4">
    <source>
        <dbReference type="Proteomes" id="UP000002931"/>
    </source>
</evidence>